<evidence type="ECO:0000313" key="3">
    <source>
        <dbReference type="Proteomes" id="UP001303222"/>
    </source>
</evidence>
<keyword evidence="1" id="KW-1133">Transmembrane helix</keyword>
<name>A0AAN6NRE0_9PEZI</name>
<dbReference type="EMBL" id="MU859263">
    <property type="protein sequence ID" value="KAK3948447.1"/>
    <property type="molecule type" value="Genomic_DNA"/>
</dbReference>
<gene>
    <name evidence="2" type="ORF">QBC32DRAFT_58841</name>
</gene>
<dbReference type="AlphaFoldDB" id="A0AAN6NRE0"/>
<evidence type="ECO:0000256" key="1">
    <source>
        <dbReference type="SAM" id="Phobius"/>
    </source>
</evidence>
<comment type="caution">
    <text evidence="2">The sequence shown here is derived from an EMBL/GenBank/DDBJ whole genome shotgun (WGS) entry which is preliminary data.</text>
</comment>
<protein>
    <submittedName>
        <fullName evidence="2">Uncharacterized protein</fullName>
    </submittedName>
</protein>
<keyword evidence="1" id="KW-0472">Membrane</keyword>
<reference evidence="2" key="2">
    <citation type="submission" date="2023-06" db="EMBL/GenBank/DDBJ databases">
        <authorList>
            <consortium name="Lawrence Berkeley National Laboratory"/>
            <person name="Mondo S.J."/>
            <person name="Hensen N."/>
            <person name="Bonometti L."/>
            <person name="Westerberg I."/>
            <person name="Brannstrom I.O."/>
            <person name="Guillou S."/>
            <person name="Cros-Aarteil S."/>
            <person name="Calhoun S."/>
            <person name="Haridas S."/>
            <person name="Kuo A."/>
            <person name="Pangilinan J."/>
            <person name="Riley R."/>
            <person name="Labutti K."/>
            <person name="Andreopoulos B."/>
            <person name="Lipzen A."/>
            <person name="Chen C."/>
            <person name="Yanf M."/>
            <person name="Daum C."/>
            <person name="Ng V."/>
            <person name="Clum A."/>
            <person name="Steindorff A."/>
            <person name="Ohm R."/>
            <person name="Martin F."/>
            <person name="Silar P."/>
            <person name="Natvig D."/>
            <person name="Lalanne C."/>
            <person name="Gautier V."/>
            <person name="Ament-Velasquez S.L."/>
            <person name="Kruys A."/>
            <person name="Hutchinson M.I."/>
            <person name="Powell A.J."/>
            <person name="Barry K."/>
            <person name="Miller A.N."/>
            <person name="Grigoriev I.V."/>
            <person name="Debuchy R."/>
            <person name="Gladieux P."/>
            <person name="Thoren M.H."/>
            <person name="Johannesson H."/>
        </authorList>
    </citation>
    <scope>NUCLEOTIDE SEQUENCE</scope>
    <source>
        <strain evidence="2">CBS 626.80</strain>
    </source>
</reference>
<keyword evidence="3" id="KW-1185">Reference proteome</keyword>
<sequence length="90" mass="10046">MVMDGGWSGWRNKANSYPKSPFWGPFSQGLTVATVPLVLNPHPATYNNFLLRISSNNQEFIIRIIYATLTLHCSYVLPPYVTKPLASTAC</sequence>
<evidence type="ECO:0000313" key="2">
    <source>
        <dbReference type="EMBL" id="KAK3948447.1"/>
    </source>
</evidence>
<proteinExistence type="predicted"/>
<organism evidence="2 3">
    <name type="scientific">Pseudoneurospora amorphoporcata</name>
    <dbReference type="NCBI Taxonomy" id="241081"/>
    <lineage>
        <taxon>Eukaryota</taxon>
        <taxon>Fungi</taxon>
        <taxon>Dikarya</taxon>
        <taxon>Ascomycota</taxon>
        <taxon>Pezizomycotina</taxon>
        <taxon>Sordariomycetes</taxon>
        <taxon>Sordariomycetidae</taxon>
        <taxon>Sordariales</taxon>
        <taxon>Sordariaceae</taxon>
        <taxon>Pseudoneurospora</taxon>
    </lineage>
</organism>
<dbReference type="Proteomes" id="UP001303222">
    <property type="component" value="Unassembled WGS sequence"/>
</dbReference>
<reference evidence="2" key="1">
    <citation type="journal article" date="2023" name="Mol. Phylogenet. Evol.">
        <title>Genome-scale phylogeny and comparative genomics of the fungal order Sordariales.</title>
        <authorList>
            <person name="Hensen N."/>
            <person name="Bonometti L."/>
            <person name="Westerberg I."/>
            <person name="Brannstrom I.O."/>
            <person name="Guillou S."/>
            <person name="Cros-Aarteil S."/>
            <person name="Calhoun S."/>
            <person name="Haridas S."/>
            <person name="Kuo A."/>
            <person name="Mondo S."/>
            <person name="Pangilinan J."/>
            <person name="Riley R."/>
            <person name="LaButti K."/>
            <person name="Andreopoulos B."/>
            <person name="Lipzen A."/>
            <person name="Chen C."/>
            <person name="Yan M."/>
            <person name="Daum C."/>
            <person name="Ng V."/>
            <person name="Clum A."/>
            <person name="Steindorff A."/>
            <person name="Ohm R.A."/>
            <person name="Martin F."/>
            <person name="Silar P."/>
            <person name="Natvig D.O."/>
            <person name="Lalanne C."/>
            <person name="Gautier V."/>
            <person name="Ament-Velasquez S.L."/>
            <person name="Kruys A."/>
            <person name="Hutchinson M.I."/>
            <person name="Powell A.J."/>
            <person name="Barry K."/>
            <person name="Miller A.N."/>
            <person name="Grigoriev I.V."/>
            <person name="Debuchy R."/>
            <person name="Gladieux P."/>
            <person name="Hiltunen Thoren M."/>
            <person name="Johannesson H."/>
        </authorList>
    </citation>
    <scope>NUCLEOTIDE SEQUENCE</scope>
    <source>
        <strain evidence="2">CBS 626.80</strain>
    </source>
</reference>
<feature type="transmembrane region" description="Helical" evidence="1">
    <location>
        <begin position="60"/>
        <end position="77"/>
    </location>
</feature>
<keyword evidence="1" id="KW-0812">Transmembrane</keyword>
<accession>A0AAN6NRE0</accession>
<feature type="transmembrane region" description="Helical" evidence="1">
    <location>
        <begin position="20"/>
        <end position="39"/>
    </location>
</feature>